<dbReference type="RefSeq" id="WP_152126811.1">
    <property type="nucleotide sequence ID" value="NZ_WELI01000015.1"/>
</dbReference>
<dbReference type="Proteomes" id="UP000488299">
    <property type="component" value="Unassembled WGS sequence"/>
</dbReference>
<comment type="caution">
    <text evidence="2">The sequence shown here is derived from an EMBL/GenBank/DDBJ whole genome shotgun (WGS) entry which is preliminary data.</text>
</comment>
<feature type="signal peptide" evidence="1">
    <location>
        <begin position="1"/>
        <end position="28"/>
    </location>
</feature>
<name>A0A7J5TSS9_9BACT</name>
<evidence type="ECO:0000313" key="3">
    <source>
        <dbReference type="Proteomes" id="UP000488299"/>
    </source>
</evidence>
<gene>
    <name evidence="2" type="ORF">F5984_24590</name>
</gene>
<evidence type="ECO:0008006" key="4">
    <source>
        <dbReference type="Google" id="ProtNLM"/>
    </source>
</evidence>
<organism evidence="2 3">
    <name type="scientific">Rudanella paleaurantiibacter</name>
    <dbReference type="NCBI Taxonomy" id="2614655"/>
    <lineage>
        <taxon>Bacteria</taxon>
        <taxon>Pseudomonadati</taxon>
        <taxon>Bacteroidota</taxon>
        <taxon>Cytophagia</taxon>
        <taxon>Cytophagales</taxon>
        <taxon>Cytophagaceae</taxon>
        <taxon>Rudanella</taxon>
    </lineage>
</organism>
<evidence type="ECO:0000313" key="2">
    <source>
        <dbReference type="EMBL" id="KAB7726497.1"/>
    </source>
</evidence>
<keyword evidence="3" id="KW-1185">Reference proteome</keyword>
<accession>A0A7J5TSS9</accession>
<feature type="chain" id="PRO_5029490732" description="Ig-like domain-containing protein" evidence="1">
    <location>
        <begin position="29"/>
        <end position="675"/>
    </location>
</feature>
<dbReference type="AlphaFoldDB" id="A0A7J5TSS9"/>
<evidence type="ECO:0000256" key="1">
    <source>
        <dbReference type="SAM" id="SignalP"/>
    </source>
</evidence>
<keyword evidence="1" id="KW-0732">Signal</keyword>
<dbReference type="EMBL" id="WELI01000015">
    <property type="protein sequence ID" value="KAB7726497.1"/>
    <property type="molecule type" value="Genomic_DNA"/>
</dbReference>
<sequence length="675" mass="67827">MKKSLYSLRRLCSLLWLLLSATAVLVQAQQTQSAVFGTVQVHPNGGKLAIYQSLTFVNGYVITPRSSPADNISFRPGSGYTGASDASHVNGYAEVVGTGAFTFPIGNGTTLRPAGISAPTSGTFQAAYFGTNPGVASLPTGGPFSTAALGTGVSAVSNTEYWDINGPSAVNLTLSWNAASSLSSLVGTNLSDLIMVGWNGSQWVSLGGVATGTLGGSGTITTTTPVVPDTYTAYTFGKVGSTITPPTGSTACGIVIHGPTNVEVHPGGTMAVYCDVTFIDGYVNTPRPTPNDNIVFMPGTTYFDASDDSHVNGYVEKVGNTAFVFPVGDGTALRPVGMSAPGSVTSTYQAAYFSTNPTSATLPTGAPFSTSSLGAGVSGVSPVEYWDVNGSSPVDLTFTWDANSNLSTLTGGNLNDLIMVGWDGSKWVNLGTPTTTGTLSSTGTLSVPGITPNTYTAYTFGSKTVVAQPPVVAIFTPANGSQASVSPPIVGSATAGASVTVNGGGNSIGGPCIVTAASDGSWTCTSLTFTTGLGHTITAIASNSAGTSNTATSSFVVPATCPNPSVGGMVSFAGMLPLCSTANTGTLTLSGQTGNVLRWETSTNGGSTWSTVANTTTTLSFSNVQNNGQYRAVVNAGGSCADAVSAPITLTTSAGACGGGSGLVTCDYPAAVITK</sequence>
<proteinExistence type="predicted"/>
<reference evidence="2 3" key="1">
    <citation type="submission" date="2019-10" db="EMBL/GenBank/DDBJ databases">
        <title>Rudanella paleaurantiibacter sp. nov., isolated from sludge.</title>
        <authorList>
            <person name="Xu S.Q."/>
        </authorList>
    </citation>
    <scope>NUCLEOTIDE SEQUENCE [LARGE SCALE GENOMIC DNA]</scope>
    <source>
        <strain evidence="2 3">HX-22-17</strain>
    </source>
</reference>
<protein>
    <recommendedName>
        <fullName evidence="4">Ig-like domain-containing protein</fullName>
    </recommendedName>
</protein>